<dbReference type="RefSeq" id="WP_344647318.1">
    <property type="nucleotide sequence ID" value="NZ_BAAAGX010000004.1"/>
</dbReference>
<reference evidence="4" key="1">
    <citation type="journal article" date="2019" name="Int. J. Syst. Evol. Microbiol.">
        <title>The Global Catalogue of Microorganisms (GCM) 10K type strain sequencing project: providing services to taxonomists for standard genome sequencing and annotation.</title>
        <authorList>
            <consortium name="The Broad Institute Genomics Platform"/>
            <consortium name="The Broad Institute Genome Sequencing Center for Infectious Disease"/>
            <person name="Wu L."/>
            <person name="Ma J."/>
        </authorList>
    </citation>
    <scope>NUCLEOTIDE SEQUENCE [LARGE SCALE GENOMIC DNA]</scope>
    <source>
        <strain evidence="4">JCM 10425</strain>
    </source>
</reference>
<gene>
    <name evidence="3" type="ORF">GCM10009539_07650</name>
</gene>
<evidence type="ECO:0000313" key="3">
    <source>
        <dbReference type="EMBL" id="GAA0224930.1"/>
    </source>
</evidence>
<keyword evidence="2" id="KW-0472">Membrane</keyword>
<accession>A0ABP3D6U7</accession>
<keyword evidence="4" id="KW-1185">Reference proteome</keyword>
<evidence type="ECO:0000256" key="2">
    <source>
        <dbReference type="SAM" id="Phobius"/>
    </source>
</evidence>
<organism evidence="3 4">
    <name type="scientific">Cryptosporangium japonicum</name>
    <dbReference type="NCBI Taxonomy" id="80872"/>
    <lineage>
        <taxon>Bacteria</taxon>
        <taxon>Bacillati</taxon>
        <taxon>Actinomycetota</taxon>
        <taxon>Actinomycetes</taxon>
        <taxon>Cryptosporangiales</taxon>
        <taxon>Cryptosporangiaceae</taxon>
        <taxon>Cryptosporangium</taxon>
    </lineage>
</organism>
<dbReference type="EMBL" id="BAAAGX010000004">
    <property type="protein sequence ID" value="GAA0224930.1"/>
    <property type="molecule type" value="Genomic_DNA"/>
</dbReference>
<feature type="transmembrane region" description="Helical" evidence="2">
    <location>
        <begin position="41"/>
        <end position="64"/>
    </location>
</feature>
<comment type="caution">
    <text evidence="3">The sequence shown here is derived from an EMBL/GenBank/DDBJ whole genome shotgun (WGS) entry which is preliminary data.</text>
</comment>
<sequence>MTDMEIQLRGAMDDLADDAPSAAGLLDAVHRRGRADRRRRLIVGTVAVLAAGVIGGTSVVTVAGRHDTERVQTLQVAMPAGSSRSAPPSPVSTGWLPTGFPEPTVRMLGPNAWALDTRRDEGLAALQVQIMSAKPAVRTKPGRLTTIGLAGVEYSLYWVPTHAPGAPPYGTTPPEAEGPYAELTFERRPGQWVRIIVQNSAGDVDLGITEDDLLRIATGLVDEPRALPDAIELGLLPGNVVWGQLKNEDYGVYAGFVDADAPARPVDQNEQPNGHNGSVKTRVRVSVVPEDSLDISEFMRPRSTPDPDGDGTVHQRDGSTTALYRLASNPKLLVVVRVKTGFMAPAEMLKVARSVRLGPDAAVKPGS</sequence>
<name>A0ABP3D6U7_9ACTN</name>
<protein>
    <recommendedName>
        <fullName evidence="5">DUF4367 domain-containing protein</fullName>
    </recommendedName>
</protein>
<keyword evidence="2" id="KW-1133">Transmembrane helix</keyword>
<evidence type="ECO:0008006" key="5">
    <source>
        <dbReference type="Google" id="ProtNLM"/>
    </source>
</evidence>
<keyword evidence="2" id="KW-0812">Transmembrane</keyword>
<evidence type="ECO:0000313" key="4">
    <source>
        <dbReference type="Proteomes" id="UP001500967"/>
    </source>
</evidence>
<evidence type="ECO:0000256" key="1">
    <source>
        <dbReference type="SAM" id="MobiDB-lite"/>
    </source>
</evidence>
<feature type="region of interest" description="Disordered" evidence="1">
    <location>
        <begin position="297"/>
        <end position="316"/>
    </location>
</feature>
<dbReference type="Proteomes" id="UP001500967">
    <property type="component" value="Unassembled WGS sequence"/>
</dbReference>
<proteinExistence type="predicted"/>